<comment type="caution">
    <text evidence="2">The sequence shown here is derived from an EMBL/GenBank/DDBJ whole genome shotgun (WGS) entry which is preliminary data.</text>
</comment>
<sequence length="1363" mass="155210">MVYMYIQKSLHKMHVTLVDAIFSTPQSWNIRRRGVALLWEYRLGFKRTRNTLLQFIHQLGLIQDTADTLLSVFIATKFIGHPALSRLSELVRRLFTKTDKDNWPTVESSLLTLLLLSLYQGQTSQLSGSQIPSSIVQDIRGSSCLFTSILGNYQTVNQQILRNHISTMSQTTSILHPHAHSSLPYSTEVDHQANIELVKPKCSEAVLGSNRSLQHSTALSILQNRGENLREAILTSTHNSKGDVLLLGQITHFDDLLALIKDFGVHEQLLTYNNLSISLETRKRAKIWAHPNLYLMSLEALVDRFVDQYFGIDIAQEVANKLTDTVLFDLYLANKTAHAQNRTSEDLSAVPTSLIQLQELESVHSVIHGYKDHLKACILHERFPHSVEFLDVCVVRGSIFANQQSRKMLATFYTLTSEEILRKMQQLIIAEVYRMYAGSCDQQSQNGPPEMELGIGGGIPIIRKCLFHGFTDVGPLSCKATLPALFRRTWSFTEPMKLIEELLRPIPRIWLPLSLREYAGIITELFNLGSFLSATRAFYPLLIRTLFLYTSTVAGATIYSRTQLDTKRKEASIETLLFSSDYEFYKPKSIYTSKQGLSKQGVTHQLIQESVGPYVPRSVSFLEQEQVRRSVADQLQEHTGKLSRSVSLSTIDRNSSSNAQQESLLPGAVASQKEVLAVLNDLKSYFLAEMSKLGMDITKEDVMDGLSRQFRLLLARHAPIYADLFTTMEVDQHLKEPDSEELVPGNPLRSSVTAREGISNIDLPEPSTNKKISKGSSAPFDESLNTQALLEKEDLLARKKMEERIEKARKWDEVRKTAIEKDKTLPLRKRKFKTAKEIIESTEYEDVGIFFDWDEYLRSEFSTLVASLYRYSDLTNRDSQSASLFAPAHQQNYVEKEWCHFVNEKEGALSLRNVDVNYRNIILQYMGPLQLLHKLTNKIICNYLLHESNLFSCIDTVGNICFLLDSNLTNRLLSTLFKHGSSTWAFDTSVQEQRMLSVLSRHELHGVAEITTLTGSLSSANVYAHNRLLMEDELSQYGREAVDYLICMNKTLNLELCATLRSRLLRLYTSLYLLCNPHSGLPIHSIIHHRDITSVLEMYSSKRSESTSHKDNGVFTSPIIQENERHAPLSHSTSSNFTILLDFSISNALFHQLYYTPLEPLFLVIFKHILALSQSLYSLHSLWFLLIVSDKDRKKYSALERRTRKLLVIRHSACCFLQIFLRFLLGDVHSTLQNAKHCIFKTLEAGANIFQSVDLWHTLLAIILARLFLTDPHRTILAAIRGMQRHVSRFCNEVRAYIEFSKAAPRVVADYEGKLTEVFWRASNAGSDLQHAIDDIVSCLTHYVEKLGVTRYEEILAQFSLLR</sequence>
<feature type="region of interest" description="Disordered" evidence="1">
    <location>
        <begin position="754"/>
        <end position="779"/>
    </location>
</feature>
<dbReference type="VEuPathDB" id="GiardiaDB:QR46_2750"/>
<gene>
    <name evidence="2" type="ORF">QR46_2750</name>
</gene>
<dbReference type="EMBL" id="JXTI01000076">
    <property type="protein sequence ID" value="KWX13284.1"/>
    <property type="molecule type" value="Genomic_DNA"/>
</dbReference>
<feature type="compositionally biased region" description="Polar residues" evidence="1">
    <location>
        <begin position="766"/>
        <end position="776"/>
    </location>
</feature>
<name>A0A132NT66_GIAIN</name>
<organism evidence="2 3">
    <name type="scientific">Giardia duodenalis assemblage B</name>
    <dbReference type="NCBI Taxonomy" id="1394984"/>
    <lineage>
        <taxon>Eukaryota</taxon>
        <taxon>Metamonada</taxon>
        <taxon>Diplomonadida</taxon>
        <taxon>Hexamitidae</taxon>
        <taxon>Giardiinae</taxon>
        <taxon>Giardia</taxon>
    </lineage>
</organism>
<proteinExistence type="predicted"/>
<dbReference type="Proteomes" id="UP000070089">
    <property type="component" value="Unassembled WGS sequence"/>
</dbReference>
<protein>
    <submittedName>
        <fullName evidence="2">Ankyrin repeat protein</fullName>
    </submittedName>
</protein>
<accession>A0A132NT66</accession>
<evidence type="ECO:0000313" key="2">
    <source>
        <dbReference type="EMBL" id="KWX13284.1"/>
    </source>
</evidence>
<dbReference type="OrthoDB" id="10255824at2759"/>
<evidence type="ECO:0000313" key="3">
    <source>
        <dbReference type="Proteomes" id="UP000070089"/>
    </source>
</evidence>
<reference evidence="2 3" key="1">
    <citation type="journal article" date="2015" name="Mol. Biochem. Parasitol.">
        <title>Identification of polymorphic genes for use in assemblage B genotyping assays through comparative genomics of multiple assemblage B Giardia duodenalis isolates.</title>
        <authorList>
            <person name="Wielinga C."/>
            <person name="Thompson R.C."/>
            <person name="Monis P."/>
            <person name="Ryan U."/>
        </authorList>
    </citation>
    <scope>NUCLEOTIDE SEQUENCE [LARGE SCALE GENOMIC DNA]</scope>
    <source>
        <strain evidence="2 3">BAH15c1</strain>
    </source>
</reference>
<evidence type="ECO:0000256" key="1">
    <source>
        <dbReference type="SAM" id="MobiDB-lite"/>
    </source>
</evidence>